<dbReference type="CDD" id="cd10944">
    <property type="entry name" value="CE4_SmPgdA_like"/>
    <property type="match status" value="1"/>
</dbReference>
<keyword evidence="1" id="KW-0812">Transmembrane</keyword>
<gene>
    <name evidence="3" type="ORF">GH808_07285</name>
</gene>
<feature type="transmembrane region" description="Helical" evidence="1">
    <location>
        <begin position="12"/>
        <end position="37"/>
    </location>
</feature>
<evidence type="ECO:0000259" key="2">
    <source>
        <dbReference type="PROSITE" id="PS51677"/>
    </source>
</evidence>
<dbReference type="PANTHER" id="PTHR10587:SF125">
    <property type="entry name" value="POLYSACCHARIDE DEACETYLASE YHEN-RELATED"/>
    <property type="match status" value="1"/>
</dbReference>
<keyword evidence="1" id="KW-0472">Membrane</keyword>
<name>A0ABR6WUL4_9FIRM</name>
<dbReference type="RefSeq" id="WP_186842122.1">
    <property type="nucleotide sequence ID" value="NZ_WJBC01000008.1"/>
</dbReference>
<evidence type="ECO:0000313" key="4">
    <source>
        <dbReference type="Proteomes" id="UP000603234"/>
    </source>
</evidence>
<evidence type="ECO:0000313" key="3">
    <source>
        <dbReference type="EMBL" id="MBC3804236.1"/>
    </source>
</evidence>
<dbReference type="EMBL" id="WJBC01000008">
    <property type="protein sequence ID" value="MBC3804236.1"/>
    <property type="molecule type" value="Genomic_DNA"/>
</dbReference>
<comment type="caution">
    <text evidence="3">The sequence shown here is derived from an EMBL/GenBank/DDBJ whole genome shotgun (WGS) entry which is preliminary data.</text>
</comment>
<dbReference type="Pfam" id="PF01522">
    <property type="entry name" value="Polysacc_deac_1"/>
    <property type="match status" value="1"/>
</dbReference>
<reference evidence="3 4" key="1">
    <citation type="journal article" date="2020" name="mSystems">
        <title>Defining Genomic and Predicted Metabolic Features of the Acetobacterium Genus.</title>
        <authorList>
            <person name="Ross D.E."/>
            <person name="Marshall C.W."/>
            <person name="Gulliver D."/>
            <person name="May H.D."/>
            <person name="Norman R.S."/>
        </authorList>
    </citation>
    <scope>NUCLEOTIDE SEQUENCE [LARGE SCALE GENOMIC DNA]</scope>
    <source>
        <strain evidence="3 4">DSM 8238</strain>
    </source>
</reference>
<dbReference type="Proteomes" id="UP000603234">
    <property type="component" value="Unassembled WGS sequence"/>
</dbReference>
<dbReference type="InterPro" id="IPR011330">
    <property type="entry name" value="Glyco_hydro/deAcase_b/a-brl"/>
</dbReference>
<evidence type="ECO:0000256" key="1">
    <source>
        <dbReference type="SAM" id="Phobius"/>
    </source>
</evidence>
<protein>
    <submittedName>
        <fullName evidence="3">Polysaccharide deacetylase family protein</fullName>
    </submittedName>
</protein>
<dbReference type="SUPFAM" id="SSF88713">
    <property type="entry name" value="Glycoside hydrolase/deacetylase"/>
    <property type="match status" value="1"/>
</dbReference>
<proteinExistence type="predicted"/>
<feature type="domain" description="NodB homology" evidence="2">
    <location>
        <begin position="116"/>
        <end position="301"/>
    </location>
</feature>
<organism evidence="3 4">
    <name type="scientific">Acetobacterium fimetarium</name>
    <dbReference type="NCBI Taxonomy" id="52691"/>
    <lineage>
        <taxon>Bacteria</taxon>
        <taxon>Bacillati</taxon>
        <taxon>Bacillota</taxon>
        <taxon>Clostridia</taxon>
        <taxon>Eubacteriales</taxon>
        <taxon>Eubacteriaceae</taxon>
        <taxon>Acetobacterium</taxon>
    </lineage>
</organism>
<dbReference type="InterPro" id="IPR002509">
    <property type="entry name" value="NODB_dom"/>
</dbReference>
<dbReference type="PROSITE" id="PS51677">
    <property type="entry name" value="NODB"/>
    <property type="match status" value="1"/>
</dbReference>
<sequence>MKKRAKLRIKSLPRFITFSLISLAVIFIFGMLSVTLVTNVVSAISTQTEKAQASAALVETAQNATADTAAIAAQADAMVAPNDEDKQTVTDDTAASDDPLECTKKRLRNNDTEGLKVVFLTFDDGPSEHTGEVLDILNTYNVKATFFTNRHDGEVAEAAYRRIVNEGHTLANHTSSHNYDLYNNPDAFYSDVQALDQYQRQITGLTETSHIFRFPGGSTNANETCVSGMVKRGWNYADWNVSSGDGGSDPPGADGVTQNIVGGCHEHDVSVVLCHAESKSGTLAALPTVIKTLQDEGYTFLPMEKDYTYPRHLEV</sequence>
<dbReference type="Gene3D" id="3.20.20.370">
    <property type="entry name" value="Glycoside hydrolase/deacetylase"/>
    <property type="match status" value="1"/>
</dbReference>
<accession>A0ABR6WUL4</accession>
<dbReference type="PANTHER" id="PTHR10587">
    <property type="entry name" value="GLYCOSYL TRANSFERASE-RELATED"/>
    <property type="match status" value="1"/>
</dbReference>
<dbReference type="InterPro" id="IPR050248">
    <property type="entry name" value="Polysacc_deacetylase_ArnD"/>
</dbReference>
<keyword evidence="1" id="KW-1133">Transmembrane helix</keyword>
<keyword evidence="4" id="KW-1185">Reference proteome</keyword>